<evidence type="ECO:0000313" key="1">
    <source>
        <dbReference type="EMBL" id="KAJ0188331.1"/>
    </source>
</evidence>
<dbReference type="EMBL" id="NBSK02000009">
    <property type="protein sequence ID" value="KAJ0188331.1"/>
    <property type="molecule type" value="Genomic_DNA"/>
</dbReference>
<dbReference type="Proteomes" id="UP000235145">
    <property type="component" value="Unassembled WGS sequence"/>
</dbReference>
<name>A0A9R1WUR3_LACSA</name>
<dbReference type="InterPro" id="IPR055298">
    <property type="entry name" value="AtLOH3-like"/>
</dbReference>
<dbReference type="PANTHER" id="PTHR11697">
    <property type="entry name" value="GENERAL TRANSCRIPTION FACTOR 2-RELATED ZINC FINGER PROTEIN"/>
    <property type="match status" value="1"/>
</dbReference>
<dbReference type="AlphaFoldDB" id="A0A9R1WUR3"/>
<protein>
    <submittedName>
        <fullName evidence="1">Uncharacterized protein</fullName>
    </submittedName>
</protein>
<proteinExistence type="predicted"/>
<comment type="caution">
    <text evidence="1">The sequence shown here is derived from an EMBL/GenBank/DDBJ whole genome shotgun (WGS) entry which is preliminary data.</text>
</comment>
<sequence>MEWGLLLGNVTLFCDKYDVEIIDMEDAYYDGISPRRGSHNIKDSFYFHVNNLHHYHVDVFKVVIDMKLQELNHRFKEVNMKLLFCIPHGSFKAFDLDKLTEIATLYR</sequence>
<gene>
    <name evidence="1" type="ORF">LSAT_V11C900477940</name>
</gene>
<keyword evidence="2" id="KW-1185">Reference proteome</keyword>
<organism evidence="1 2">
    <name type="scientific">Lactuca sativa</name>
    <name type="common">Garden lettuce</name>
    <dbReference type="NCBI Taxonomy" id="4236"/>
    <lineage>
        <taxon>Eukaryota</taxon>
        <taxon>Viridiplantae</taxon>
        <taxon>Streptophyta</taxon>
        <taxon>Embryophyta</taxon>
        <taxon>Tracheophyta</taxon>
        <taxon>Spermatophyta</taxon>
        <taxon>Magnoliopsida</taxon>
        <taxon>eudicotyledons</taxon>
        <taxon>Gunneridae</taxon>
        <taxon>Pentapetalae</taxon>
        <taxon>asterids</taxon>
        <taxon>campanulids</taxon>
        <taxon>Asterales</taxon>
        <taxon>Asteraceae</taxon>
        <taxon>Cichorioideae</taxon>
        <taxon>Cichorieae</taxon>
        <taxon>Lactucinae</taxon>
        <taxon>Lactuca</taxon>
    </lineage>
</organism>
<dbReference type="PANTHER" id="PTHR11697:SF230">
    <property type="entry name" value="ZINC FINGER, MYM DOMAIN CONTAINING 1"/>
    <property type="match status" value="1"/>
</dbReference>
<accession>A0A9R1WUR3</accession>
<reference evidence="1 2" key="1">
    <citation type="journal article" date="2017" name="Nat. Commun.">
        <title>Genome assembly with in vitro proximity ligation data and whole-genome triplication in lettuce.</title>
        <authorList>
            <person name="Reyes-Chin-Wo S."/>
            <person name="Wang Z."/>
            <person name="Yang X."/>
            <person name="Kozik A."/>
            <person name="Arikit S."/>
            <person name="Song C."/>
            <person name="Xia L."/>
            <person name="Froenicke L."/>
            <person name="Lavelle D.O."/>
            <person name="Truco M.J."/>
            <person name="Xia R."/>
            <person name="Zhu S."/>
            <person name="Xu C."/>
            <person name="Xu H."/>
            <person name="Xu X."/>
            <person name="Cox K."/>
            <person name="Korf I."/>
            <person name="Meyers B.C."/>
            <person name="Michelmore R.W."/>
        </authorList>
    </citation>
    <scope>NUCLEOTIDE SEQUENCE [LARGE SCALE GENOMIC DNA]</scope>
    <source>
        <strain evidence="2">cv. Salinas</strain>
        <tissue evidence="1">Seedlings</tissue>
    </source>
</reference>
<evidence type="ECO:0000313" key="2">
    <source>
        <dbReference type="Proteomes" id="UP000235145"/>
    </source>
</evidence>